<keyword evidence="1" id="KW-1133">Transmembrane helix</keyword>
<keyword evidence="1" id="KW-0472">Membrane</keyword>
<protein>
    <submittedName>
        <fullName evidence="2">Uncharacterized protein</fullName>
    </submittedName>
</protein>
<feature type="transmembrane region" description="Helical" evidence="1">
    <location>
        <begin position="40"/>
        <end position="62"/>
    </location>
</feature>
<reference evidence="2" key="2">
    <citation type="journal article" date="2015" name="Fish Shellfish Immunol.">
        <title>Early steps in the European eel (Anguilla anguilla)-Vibrio vulnificus interaction in the gills: Role of the RtxA13 toxin.</title>
        <authorList>
            <person name="Callol A."/>
            <person name="Pajuelo D."/>
            <person name="Ebbesson L."/>
            <person name="Teles M."/>
            <person name="MacKenzie S."/>
            <person name="Amaro C."/>
        </authorList>
    </citation>
    <scope>NUCLEOTIDE SEQUENCE</scope>
</reference>
<dbReference type="AlphaFoldDB" id="A0A0E9UPD1"/>
<organism evidence="2">
    <name type="scientific">Anguilla anguilla</name>
    <name type="common">European freshwater eel</name>
    <name type="synonym">Muraena anguilla</name>
    <dbReference type="NCBI Taxonomy" id="7936"/>
    <lineage>
        <taxon>Eukaryota</taxon>
        <taxon>Metazoa</taxon>
        <taxon>Chordata</taxon>
        <taxon>Craniata</taxon>
        <taxon>Vertebrata</taxon>
        <taxon>Euteleostomi</taxon>
        <taxon>Actinopterygii</taxon>
        <taxon>Neopterygii</taxon>
        <taxon>Teleostei</taxon>
        <taxon>Anguilliformes</taxon>
        <taxon>Anguillidae</taxon>
        <taxon>Anguilla</taxon>
    </lineage>
</organism>
<reference evidence="2" key="1">
    <citation type="submission" date="2014-11" db="EMBL/GenBank/DDBJ databases">
        <authorList>
            <person name="Amaro Gonzalez C."/>
        </authorList>
    </citation>
    <scope>NUCLEOTIDE SEQUENCE</scope>
</reference>
<sequence>MRTGLKTLKREGNLSSTSQRQVLSFLKLTLLQRLARHPHILFYNVFNVPLLFCVTAILIHIASRDIRILF</sequence>
<dbReference type="EMBL" id="GBXM01040920">
    <property type="protein sequence ID" value="JAH67657.1"/>
    <property type="molecule type" value="Transcribed_RNA"/>
</dbReference>
<evidence type="ECO:0000256" key="1">
    <source>
        <dbReference type="SAM" id="Phobius"/>
    </source>
</evidence>
<accession>A0A0E9UPD1</accession>
<proteinExistence type="predicted"/>
<evidence type="ECO:0000313" key="2">
    <source>
        <dbReference type="EMBL" id="JAH67657.1"/>
    </source>
</evidence>
<keyword evidence="1" id="KW-0812">Transmembrane</keyword>
<name>A0A0E9UPD1_ANGAN</name>